<dbReference type="EMBL" id="BARV01009254">
    <property type="protein sequence ID" value="GAI14212.1"/>
    <property type="molecule type" value="Genomic_DNA"/>
</dbReference>
<evidence type="ECO:0000256" key="2">
    <source>
        <dbReference type="ARBA" id="ARBA00022840"/>
    </source>
</evidence>
<sequence length="137" mass="15554">TNTDERPPMDVITSAIRPIISSHFKPALLGRMTVIPFYSLDRDAMKVIVDLKLNKIKKTLMENNKMTLTYSQAVVDQIAARCTEVETGARNIEYILNGNILPRMAQQILTHMTEEEMPSKVNLGVDKKGEFTIKFQE</sequence>
<dbReference type="Pfam" id="PF10431">
    <property type="entry name" value="ClpB_D2-small"/>
    <property type="match status" value="1"/>
</dbReference>
<dbReference type="GO" id="GO:0005737">
    <property type="term" value="C:cytoplasm"/>
    <property type="evidence" value="ECO:0007669"/>
    <property type="project" value="TreeGrafter"/>
</dbReference>
<dbReference type="GO" id="GO:0016887">
    <property type="term" value="F:ATP hydrolysis activity"/>
    <property type="evidence" value="ECO:0007669"/>
    <property type="project" value="TreeGrafter"/>
</dbReference>
<dbReference type="PANTHER" id="PTHR11638:SF181">
    <property type="entry name" value="ATPASE SUBUNIT OF ATP-DEPENDENT PROTEASE"/>
    <property type="match status" value="1"/>
</dbReference>
<feature type="non-terminal residue" evidence="4">
    <location>
        <position position="1"/>
    </location>
</feature>
<organism evidence="4">
    <name type="scientific">marine sediment metagenome</name>
    <dbReference type="NCBI Taxonomy" id="412755"/>
    <lineage>
        <taxon>unclassified sequences</taxon>
        <taxon>metagenomes</taxon>
        <taxon>ecological metagenomes</taxon>
    </lineage>
</organism>
<dbReference type="SUPFAM" id="SSF52540">
    <property type="entry name" value="P-loop containing nucleoside triphosphate hydrolases"/>
    <property type="match status" value="1"/>
</dbReference>
<keyword evidence="1" id="KW-0547">Nucleotide-binding</keyword>
<evidence type="ECO:0000313" key="4">
    <source>
        <dbReference type="EMBL" id="GAI14212.1"/>
    </source>
</evidence>
<dbReference type="GO" id="GO:0005524">
    <property type="term" value="F:ATP binding"/>
    <property type="evidence" value="ECO:0007669"/>
    <property type="project" value="UniProtKB-KW"/>
</dbReference>
<comment type="caution">
    <text evidence="4">The sequence shown here is derived from an EMBL/GenBank/DDBJ whole genome shotgun (WGS) entry which is preliminary data.</text>
</comment>
<dbReference type="PANTHER" id="PTHR11638">
    <property type="entry name" value="ATP-DEPENDENT CLP PROTEASE"/>
    <property type="match status" value="1"/>
</dbReference>
<dbReference type="SMART" id="SM01086">
    <property type="entry name" value="ClpB_D2-small"/>
    <property type="match status" value="1"/>
</dbReference>
<keyword evidence="2" id="KW-0067">ATP-binding</keyword>
<evidence type="ECO:0000256" key="1">
    <source>
        <dbReference type="ARBA" id="ARBA00022741"/>
    </source>
</evidence>
<feature type="domain" description="Clp ATPase C-terminal" evidence="3">
    <location>
        <begin position="40"/>
        <end position="133"/>
    </location>
</feature>
<dbReference type="GO" id="GO:0034605">
    <property type="term" value="P:cellular response to heat"/>
    <property type="evidence" value="ECO:0007669"/>
    <property type="project" value="TreeGrafter"/>
</dbReference>
<protein>
    <recommendedName>
        <fullName evidence="3">Clp ATPase C-terminal domain-containing protein</fullName>
    </recommendedName>
</protein>
<dbReference type="AlphaFoldDB" id="X1L4D0"/>
<reference evidence="4" key="1">
    <citation type="journal article" date="2014" name="Front. Microbiol.">
        <title>High frequency of phylogenetically diverse reductive dehalogenase-homologous genes in deep subseafloor sedimentary metagenomes.</title>
        <authorList>
            <person name="Kawai M."/>
            <person name="Futagami T."/>
            <person name="Toyoda A."/>
            <person name="Takaki Y."/>
            <person name="Nishi S."/>
            <person name="Hori S."/>
            <person name="Arai W."/>
            <person name="Tsubouchi T."/>
            <person name="Morono Y."/>
            <person name="Uchiyama I."/>
            <person name="Ito T."/>
            <person name="Fujiyama A."/>
            <person name="Inagaki F."/>
            <person name="Takami H."/>
        </authorList>
    </citation>
    <scope>NUCLEOTIDE SEQUENCE</scope>
    <source>
        <strain evidence="4">Expedition CK06-06</strain>
    </source>
</reference>
<dbReference type="InterPro" id="IPR027417">
    <property type="entry name" value="P-loop_NTPase"/>
</dbReference>
<accession>X1L4D0</accession>
<evidence type="ECO:0000259" key="3">
    <source>
        <dbReference type="SMART" id="SM01086"/>
    </source>
</evidence>
<proteinExistence type="predicted"/>
<dbReference type="InterPro" id="IPR019489">
    <property type="entry name" value="Clp_ATPase_C"/>
</dbReference>
<name>X1L4D0_9ZZZZ</name>
<gene>
    <name evidence="4" type="ORF">S06H3_18327</name>
</gene>
<dbReference type="InterPro" id="IPR050130">
    <property type="entry name" value="ClpA_ClpB"/>
</dbReference>
<dbReference type="Gene3D" id="1.10.8.60">
    <property type="match status" value="1"/>
</dbReference>